<dbReference type="EMBL" id="BMRG01000003">
    <property type="protein sequence ID" value="GGP49480.1"/>
    <property type="molecule type" value="Genomic_DNA"/>
</dbReference>
<keyword evidence="1" id="KW-0472">Membrane</keyword>
<dbReference type="Proteomes" id="UP000639606">
    <property type="component" value="Unassembled WGS sequence"/>
</dbReference>
<keyword evidence="1" id="KW-1133">Transmembrane helix</keyword>
<sequence length="113" mass="11846">MTARFFPFVTAALLSVIVLFTPESGVPSSPPGTDKVVHCLLFALLAGTGLYARLPRTPLLLTLVGYAVASEVVQELLTVLGRSGDPVDGLTDVVGIALGWLAHRLVFSGSPSR</sequence>
<comment type="caution">
    <text evidence="2">The sequence shown here is derived from an EMBL/GenBank/DDBJ whole genome shotgun (WGS) entry which is preliminary data.</text>
</comment>
<evidence type="ECO:0008006" key="4">
    <source>
        <dbReference type="Google" id="ProtNLM"/>
    </source>
</evidence>
<feature type="transmembrane region" description="Helical" evidence="1">
    <location>
        <begin position="35"/>
        <end position="52"/>
    </location>
</feature>
<gene>
    <name evidence="2" type="ORF">GCM10010185_22070</name>
</gene>
<accession>A0A918AKN1</accession>
<evidence type="ECO:0000313" key="3">
    <source>
        <dbReference type="Proteomes" id="UP000639606"/>
    </source>
</evidence>
<keyword evidence="1" id="KW-0812">Transmembrane</keyword>
<reference evidence="2" key="2">
    <citation type="submission" date="2020-09" db="EMBL/GenBank/DDBJ databases">
        <authorList>
            <person name="Sun Q."/>
            <person name="Ohkuma M."/>
        </authorList>
    </citation>
    <scope>NUCLEOTIDE SEQUENCE</scope>
    <source>
        <strain evidence="2">JCM 3313</strain>
    </source>
</reference>
<evidence type="ECO:0000313" key="2">
    <source>
        <dbReference type="EMBL" id="GGP49480.1"/>
    </source>
</evidence>
<organism evidence="2 3">
    <name type="scientific">Saccharothrix coeruleofusca</name>
    <dbReference type="NCBI Taxonomy" id="33919"/>
    <lineage>
        <taxon>Bacteria</taxon>
        <taxon>Bacillati</taxon>
        <taxon>Actinomycetota</taxon>
        <taxon>Actinomycetes</taxon>
        <taxon>Pseudonocardiales</taxon>
        <taxon>Pseudonocardiaceae</taxon>
        <taxon>Saccharothrix</taxon>
    </lineage>
</organism>
<dbReference type="RefSeq" id="WP_189223093.1">
    <property type="nucleotide sequence ID" value="NZ_BMRG01000003.1"/>
</dbReference>
<keyword evidence="3" id="KW-1185">Reference proteome</keyword>
<name>A0A918AKN1_9PSEU</name>
<evidence type="ECO:0000256" key="1">
    <source>
        <dbReference type="SAM" id="Phobius"/>
    </source>
</evidence>
<dbReference type="AlphaFoldDB" id="A0A918AKN1"/>
<protein>
    <recommendedName>
        <fullName evidence="4">VanZ like protein</fullName>
    </recommendedName>
</protein>
<reference evidence="2" key="1">
    <citation type="journal article" date="2014" name="Int. J. Syst. Evol. Microbiol.">
        <title>Complete genome sequence of Corynebacterium casei LMG S-19264T (=DSM 44701T), isolated from a smear-ripened cheese.</title>
        <authorList>
            <consortium name="US DOE Joint Genome Institute (JGI-PGF)"/>
            <person name="Walter F."/>
            <person name="Albersmeier A."/>
            <person name="Kalinowski J."/>
            <person name="Ruckert C."/>
        </authorList>
    </citation>
    <scope>NUCLEOTIDE SEQUENCE</scope>
    <source>
        <strain evidence="2">JCM 3313</strain>
    </source>
</reference>
<proteinExistence type="predicted"/>